<evidence type="ECO:0000313" key="2">
    <source>
        <dbReference type="EMBL" id="SEE62753.1"/>
    </source>
</evidence>
<evidence type="ECO:0000313" key="3">
    <source>
        <dbReference type="Proteomes" id="UP000199220"/>
    </source>
</evidence>
<dbReference type="OrthoDB" id="2151407at2"/>
<evidence type="ECO:0000256" key="1">
    <source>
        <dbReference type="SAM" id="Phobius"/>
    </source>
</evidence>
<keyword evidence="1" id="KW-0472">Membrane</keyword>
<reference evidence="3" key="1">
    <citation type="submission" date="2016-10" db="EMBL/GenBank/DDBJ databases">
        <authorList>
            <person name="Varghese N."/>
            <person name="Submissions S."/>
        </authorList>
    </citation>
    <scope>NUCLEOTIDE SEQUENCE [LARGE SCALE GENOMIC DNA]</scope>
    <source>
        <strain evidence="3">DSM 21368</strain>
    </source>
</reference>
<feature type="transmembrane region" description="Helical" evidence="1">
    <location>
        <begin position="232"/>
        <end position="252"/>
    </location>
</feature>
<gene>
    <name evidence="2" type="ORF">SAMN04488554_2203</name>
</gene>
<feature type="transmembrane region" description="Helical" evidence="1">
    <location>
        <begin position="167"/>
        <end position="191"/>
    </location>
</feature>
<keyword evidence="1" id="KW-1133">Transmembrane helix</keyword>
<accession>A0A1H5KD80</accession>
<sequence>MAEHSTHPSGERSAWPRAIAVPLALVLVASVVVLALVWPARTAEPRDVPIAIVGPEQAVMGVQSALAEHGDGAFRADQMPDRDAALAAIRNRESYGAILLGERPEVLTASAASSAIATALAGMAPTLQAQAQQAAQAQADAAGVEAPEVEVTVTDVVPLADTDPRGAALALASLPLLIVGLLGGIVIGLLSASMGRRLLGVAIYAVGAGLLLPAILGPWLGIVHGDYLTNMGAFTLILAAISATLAGLIAVLGPRGAGLGVVLLVVIANPISSAAMPVEFLPGPWGEVGQWFPPGAAATLVRSLSYFPEAAIGGPVAVLAGWLAVGLVLVTAGSVRHRAG</sequence>
<dbReference type="RefSeq" id="WP_089773199.1">
    <property type="nucleotide sequence ID" value="NZ_FNTX01000002.1"/>
</dbReference>
<dbReference type="STRING" id="648782.SAMN04488554_2203"/>
<feature type="transmembrane region" description="Helical" evidence="1">
    <location>
        <begin position="198"/>
        <end position="220"/>
    </location>
</feature>
<evidence type="ECO:0008006" key="4">
    <source>
        <dbReference type="Google" id="ProtNLM"/>
    </source>
</evidence>
<keyword evidence="3" id="KW-1185">Reference proteome</keyword>
<organism evidence="2 3">
    <name type="scientific">Ruania alba</name>
    <dbReference type="NCBI Taxonomy" id="648782"/>
    <lineage>
        <taxon>Bacteria</taxon>
        <taxon>Bacillati</taxon>
        <taxon>Actinomycetota</taxon>
        <taxon>Actinomycetes</taxon>
        <taxon>Micrococcales</taxon>
        <taxon>Ruaniaceae</taxon>
        <taxon>Ruania</taxon>
    </lineage>
</organism>
<keyword evidence="1" id="KW-0812">Transmembrane</keyword>
<feature type="transmembrane region" description="Helical" evidence="1">
    <location>
        <begin position="312"/>
        <end position="335"/>
    </location>
</feature>
<feature type="transmembrane region" description="Helical" evidence="1">
    <location>
        <begin position="18"/>
        <end position="38"/>
    </location>
</feature>
<protein>
    <recommendedName>
        <fullName evidence="4">ABC transporter permease</fullName>
    </recommendedName>
</protein>
<dbReference type="AlphaFoldDB" id="A0A1H5KD80"/>
<dbReference type="Proteomes" id="UP000199220">
    <property type="component" value="Unassembled WGS sequence"/>
</dbReference>
<dbReference type="EMBL" id="FNTX01000002">
    <property type="protein sequence ID" value="SEE62753.1"/>
    <property type="molecule type" value="Genomic_DNA"/>
</dbReference>
<name>A0A1H5KD80_9MICO</name>
<feature type="transmembrane region" description="Helical" evidence="1">
    <location>
        <begin position="259"/>
        <end position="278"/>
    </location>
</feature>
<proteinExistence type="predicted"/>